<dbReference type="GO" id="GO:0046983">
    <property type="term" value="F:protein dimerization activity"/>
    <property type="evidence" value="ECO:0007669"/>
    <property type="project" value="InterPro"/>
</dbReference>
<evidence type="ECO:0000256" key="2">
    <source>
        <dbReference type="ARBA" id="ARBA00022679"/>
    </source>
</evidence>
<evidence type="ECO:0000313" key="7">
    <source>
        <dbReference type="Proteomes" id="UP000235464"/>
    </source>
</evidence>
<proteinExistence type="predicted"/>
<dbReference type="Proteomes" id="UP000235464">
    <property type="component" value="Chromosome I"/>
</dbReference>
<feature type="domain" description="O-methyltransferase C-terminal" evidence="4">
    <location>
        <begin position="117"/>
        <end position="198"/>
    </location>
</feature>
<dbReference type="EMBL" id="LT963352">
    <property type="protein sequence ID" value="SOR78166.1"/>
    <property type="molecule type" value="Genomic_DNA"/>
</dbReference>
<dbReference type="Gene3D" id="1.10.10.10">
    <property type="entry name" value="Winged helix-like DNA-binding domain superfamily/Winged helix DNA-binding domain"/>
    <property type="match status" value="1"/>
</dbReference>
<dbReference type="PANTHER" id="PTHR43712:SF2">
    <property type="entry name" value="O-METHYLTRANSFERASE CICE"/>
    <property type="match status" value="1"/>
</dbReference>
<dbReference type="InterPro" id="IPR036388">
    <property type="entry name" value="WH-like_DNA-bd_sf"/>
</dbReference>
<keyword evidence="2 6" id="KW-0808">Transferase</keyword>
<dbReference type="PROSITE" id="PS51683">
    <property type="entry name" value="SAM_OMT_II"/>
    <property type="match status" value="1"/>
</dbReference>
<evidence type="ECO:0000259" key="4">
    <source>
        <dbReference type="Pfam" id="PF00891"/>
    </source>
</evidence>
<dbReference type="Pfam" id="PF08100">
    <property type="entry name" value="Dimerisation"/>
    <property type="match status" value="1"/>
</dbReference>
<dbReference type="Pfam" id="PF00891">
    <property type="entry name" value="Methyltransf_2"/>
    <property type="match status" value="1"/>
</dbReference>
<dbReference type="InterPro" id="IPR001077">
    <property type="entry name" value="COMT_C"/>
</dbReference>
<organism evidence="6 7">
    <name type="scientific">Streptomyces chartreusis NRRL 3882</name>
    <dbReference type="NCBI Taxonomy" id="1079985"/>
    <lineage>
        <taxon>Bacteria</taxon>
        <taxon>Bacillati</taxon>
        <taxon>Actinomycetota</taxon>
        <taxon>Actinomycetes</taxon>
        <taxon>Kitasatosporales</taxon>
        <taxon>Streptomycetaceae</taxon>
        <taxon>Streptomyces</taxon>
    </lineage>
</organism>
<sequence>MTDTHAPAPDMTDRDLLVRLVFGSMAAQTVRAAVRLRVVELIGDTPRPAADVAADAGAEPQPMTRLLRALAGLGLLREHSFGTFAVAPAGALLDPGRPGSLTSFVRMFTDPAIIRAWEHLDDSVRTGDVAFDTVFGTDFFRHLARRPELSAQFNAAMSQATAETAAALPHAFDFGRFGTVTDVGGGGDGTLLAAVMQMLRCIRATTRRPPPGAAPGPCPTSPHI</sequence>
<evidence type="ECO:0000313" key="6">
    <source>
        <dbReference type="EMBL" id="SOR78166.1"/>
    </source>
</evidence>
<dbReference type="InterPro" id="IPR036390">
    <property type="entry name" value="WH_DNA-bd_sf"/>
</dbReference>
<reference evidence="7" key="1">
    <citation type="submission" date="2017-11" db="EMBL/GenBank/DDBJ databases">
        <authorList>
            <person name="Wibberg D."/>
        </authorList>
    </citation>
    <scope>NUCLEOTIDE SEQUENCE [LARGE SCALE GENOMIC DNA]</scope>
</reference>
<evidence type="ECO:0000259" key="5">
    <source>
        <dbReference type="Pfam" id="PF08100"/>
    </source>
</evidence>
<gene>
    <name evidence="6" type="primary">tcmN_2</name>
    <name evidence="6" type="ORF">SCNRRL3882_1634</name>
</gene>
<evidence type="ECO:0000256" key="1">
    <source>
        <dbReference type="ARBA" id="ARBA00022603"/>
    </source>
</evidence>
<accession>A0A2N9B492</accession>
<dbReference type="GO" id="GO:0008171">
    <property type="term" value="F:O-methyltransferase activity"/>
    <property type="evidence" value="ECO:0007669"/>
    <property type="project" value="InterPro"/>
</dbReference>
<dbReference type="SUPFAM" id="SSF46785">
    <property type="entry name" value="Winged helix' DNA-binding domain"/>
    <property type="match status" value="1"/>
</dbReference>
<feature type="domain" description="O-methyltransferase dimerisation" evidence="5">
    <location>
        <begin position="19"/>
        <end position="83"/>
    </location>
</feature>
<keyword evidence="7" id="KW-1185">Reference proteome</keyword>
<dbReference type="Gene3D" id="3.40.50.150">
    <property type="entry name" value="Vaccinia Virus protein VP39"/>
    <property type="match status" value="1"/>
</dbReference>
<name>A0A2N9B492_STRCX</name>
<dbReference type="InterPro" id="IPR012967">
    <property type="entry name" value="COMT_dimerisation"/>
</dbReference>
<dbReference type="InterPro" id="IPR029063">
    <property type="entry name" value="SAM-dependent_MTases_sf"/>
</dbReference>
<dbReference type="PANTHER" id="PTHR43712">
    <property type="entry name" value="PUTATIVE (AFU_ORTHOLOGUE AFUA_4G14580)-RELATED"/>
    <property type="match status" value="1"/>
</dbReference>
<dbReference type="AlphaFoldDB" id="A0A2N9B492"/>
<dbReference type="InterPro" id="IPR016461">
    <property type="entry name" value="COMT-like"/>
</dbReference>
<keyword evidence="3" id="KW-0949">S-adenosyl-L-methionine</keyword>
<evidence type="ECO:0000256" key="3">
    <source>
        <dbReference type="ARBA" id="ARBA00022691"/>
    </source>
</evidence>
<dbReference type="SUPFAM" id="SSF53335">
    <property type="entry name" value="S-adenosyl-L-methionine-dependent methyltransferases"/>
    <property type="match status" value="1"/>
</dbReference>
<dbReference type="GO" id="GO:0032259">
    <property type="term" value="P:methylation"/>
    <property type="evidence" value="ECO:0007669"/>
    <property type="project" value="UniProtKB-KW"/>
</dbReference>
<protein>
    <submittedName>
        <fullName evidence="6">Multifunctional cyclase-dehydratase-3-O-methyl transferase TcmN</fullName>
    </submittedName>
</protein>
<keyword evidence="1" id="KW-0489">Methyltransferase</keyword>